<dbReference type="Proteomes" id="UP000014680">
    <property type="component" value="Unassembled WGS sequence"/>
</dbReference>
<sequence>MSFKEKQVESMNIQSDLQAVFIALLTRHSSLVVGRPHRASFKTKQFIKIKEVNFDRFDQINMLQLIQKRSKEQENALSENEKTSRKTAKRRIQLTKRRETMRILQDILAEFGFLVFIEKETVDGYEGDITIYENGVLFMTMEQIRESGNIINEQITSMLSTTNNVPISKDMFCPTQNLTQG</sequence>
<dbReference type="EMBL" id="KB206860">
    <property type="protein sequence ID" value="ELP87199.1"/>
    <property type="molecule type" value="Genomic_DNA"/>
</dbReference>
<evidence type="ECO:0000313" key="1">
    <source>
        <dbReference type="EMBL" id="ELP87199.1"/>
    </source>
</evidence>
<dbReference type="RefSeq" id="XP_004253970.1">
    <property type="nucleotide sequence ID" value="XM_004253922.1"/>
</dbReference>
<dbReference type="AlphaFoldDB" id="A0A0A1TZZ4"/>
<dbReference type="GeneID" id="14886344"/>
<proteinExistence type="predicted"/>
<organism evidence="1 2">
    <name type="scientific">Entamoeba invadens IP1</name>
    <dbReference type="NCBI Taxonomy" id="370355"/>
    <lineage>
        <taxon>Eukaryota</taxon>
        <taxon>Amoebozoa</taxon>
        <taxon>Evosea</taxon>
        <taxon>Archamoebae</taxon>
        <taxon>Mastigamoebida</taxon>
        <taxon>Entamoebidae</taxon>
        <taxon>Entamoeba</taxon>
    </lineage>
</organism>
<name>A0A0A1TZZ4_ENTIV</name>
<dbReference type="VEuPathDB" id="AmoebaDB:EIN_093560"/>
<protein>
    <submittedName>
        <fullName evidence="1">Uncharacterized protein</fullName>
    </submittedName>
</protein>
<keyword evidence="2" id="KW-1185">Reference proteome</keyword>
<dbReference type="KEGG" id="eiv:EIN_093560"/>
<gene>
    <name evidence="1" type="ORF">EIN_093560</name>
</gene>
<evidence type="ECO:0000313" key="2">
    <source>
        <dbReference type="Proteomes" id="UP000014680"/>
    </source>
</evidence>
<accession>A0A0A1TZZ4</accession>
<reference evidence="1 2" key="1">
    <citation type="submission" date="2012-10" db="EMBL/GenBank/DDBJ databases">
        <authorList>
            <person name="Zafar N."/>
            <person name="Inman J."/>
            <person name="Hall N."/>
            <person name="Lorenzi H."/>
            <person name="Caler E."/>
        </authorList>
    </citation>
    <scope>NUCLEOTIDE SEQUENCE [LARGE SCALE GENOMIC DNA]</scope>
    <source>
        <strain evidence="1 2">IP1</strain>
    </source>
</reference>